<proteinExistence type="predicted"/>
<protein>
    <submittedName>
        <fullName evidence="1">Uncharacterized protein</fullName>
    </submittedName>
</protein>
<dbReference type="Proteomes" id="UP000325313">
    <property type="component" value="Unassembled WGS sequence"/>
</dbReference>
<evidence type="ECO:0000313" key="1">
    <source>
        <dbReference type="EMBL" id="KAA1127308.1"/>
    </source>
</evidence>
<sequence length="80" mass="8704">MTGYTAVNRLSHQLAATPVAADRVQPGQLFHTSIILNADATKDTTGKSRIVGATSFYPNKPVHHYFDPSDSQVAQYPALF</sequence>
<dbReference type="EMBL" id="VDEP01000169">
    <property type="protein sequence ID" value="KAA1127308.1"/>
    <property type="molecule type" value="Genomic_DNA"/>
</dbReference>
<organism evidence="1 2">
    <name type="scientific">Puccinia graminis f. sp. tritici</name>
    <dbReference type="NCBI Taxonomy" id="56615"/>
    <lineage>
        <taxon>Eukaryota</taxon>
        <taxon>Fungi</taxon>
        <taxon>Dikarya</taxon>
        <taxon>Basidiomycota</taxon>
        <taxon>Pucciniomycotina</taxon>
        <taxon>Pucciniomycetes</taxon>
        <taxon>Pucciniales</taxon>
        <taxon>Pucciniaceae</taxon>
        <taxon>Puccinia</taxon>
    </lineage>
</organism>
<evidence type="ECO:0000313" key="2">
    <source>
        <dbReference type="Proteomes" id="UP000325313"/>
    </source>
</evidence>
<reference evidence="1 2" key="1">
    <citation type="submission" date="2019-05" db="EMBL/GenBank/DDBJ databases">
        <title>Emergence of the Ug99 lineage of the wheat stem rust pathogen through somatic hybridization.</title>
        <authorList>
            <person name="Li F."/>
            <person name="Upadhyaya N.M."/>
            <person name="Sperschneider J."/>
            <person name="Matny O."/>
            <person name="Nguyen-Phuc H."/>
            <person name="Mago R."/>
            <person name="Raley C."/>
            <person name="Miller M.E."/>
            <person name="Silverstein K.A.T."/>
            <person name="Henningsen E."/>
            <person name="Hirsch C.D."/>
            <person name="Visser B."/>
            <person name="Pretorius Z.A."/>
            <person name="Steffenson B.J."/>
            <person name="Schwessinger B."/>
            <person name="Dodds P.N."/>
            <person name="Figueroa M."/>
        </authorList>
    </citation>
    <scope>NUCLEOTIDE SEQUENCE [LARGE SCALE GENOMIC DNA]</scope>
    <source>
        <strain evidence="1 2">Ug99</strain>
    </source>
</reference>
<gene>
    <name evidence="1" type="ORF">PGTUg99_034549</name>
</gene>
<dbReference type="AlphaFoldDB" id="A0A5B0RQ21"/>
<name>A0A5B0RQ21_PUCGR</name>
<comment type="caution">
    <text evidence="1">The sequence shown here is derived from an EMBL/GenBank/DDBJ whole genome shotgun (WGS) entry which is preliminary data.</text>
</comment>
<accession>A0A5B0RQ21</accession>